<evidence type="ECO:0000313" key="3">
    <source>
        <dbReference type="EMBL" id="QFQ90314.1"/>
    </source>
</evidence>
<dbReference type="InterPro" id="IPR010982">
    <property type="entry name" value="Lambda_DNA-bd_dom_sf"/>
</dbReference>
<dbReference type="AlphaFoldDB" id="A0A5P8JNB9"/>
<dbReference type="CDD" id="cd00093">
    <property type="entry name" value="HTH_XRE"/>
    <property type="match status" value="1"/>
</dbReference>
<keyword evidence="1" id="KW-0238">DNA-binding</keyword>
<dbReference type="InterPro" id="IPR001387">
    <property type="entry name" value="Cro/C1-type_HTH"/>
</dbReference>
<dbReference type="Proteomes" id="UP000388452">
    <property type="component" value="Chromosome"/>
</dbReference>
<reference evidence="3 4" key="1">
    <citation type="submission" date="2019-10" db="EMBL/GenBank/DDBJ databases">
        <title>Genome sequencing of Lactobacillus manihotivorans.</title>
        <authorList>
            <person name="Kim K."/>
        </authorList>
    </citation>
    <scope>NUCLEOTIDE SEQUENCE [LARGE SCALE GENOMIC DNA]</scope>
    <source>
        <strain evidence="3 4">LM010</strain>
    </source>
</reference>
<dbReference type="PANTHER" id="PTHR46558">
    <property type="entry name" value="TRACRIPTIONAL REGULATORY PROTEIN-RELATED-RELATED"/>
    <property type="match status" value="1"/>
</dbReference>
<proteinExistence type="predicted"/>
<dbReference type="GO" id="GO:0003677">
    <property type="term" value="F:DNA binding"/>
    <property type="evidence" value="ECO:0007669"/>
    <property type="project" value="UniProtKB-KW"/>
</dbReference>
<dbReference type="SUPFAM" id="SSF47413">
    <property type="entry name" value="lambda repressor-like DNA-binding domains"/>
    <property type="match status" value="1"/>
</dbReference>
<sequence>MEENAMFKDNLIALRKRAGLSQEQLANTLGICKSVSKYELGTAAPDLARLAELKDFFHVTYDELLGESSQHVSKSTNITNGLITIQSVVNGSIVQMSGFKVANTSGFGHKKA</sequence>
<protein>
    <submittedName>
        <fullName evidence="3">Helix-turn-helix domain-containing protein</fullName>
    </submittedName>
</protein>
<evidence type="ECO:0000313" key="4">
    <source>
        <dbReference type="Proteomes" id="UP000388452"/>
    </source>
</evidence>
<dbReference type="Pfam" id="PF01381">
    <property type="entry name" value="HTH_3"/>
    <property type="match status" value="1"/>
</dbReference>
<feature type="domain" description="HTH cro/C1-type" evidence="2">
    <location>
        <begin position="11"/>
        <end position="64"/>
    </location>
</feature>
<evidence type="ECO:0000259" key="2">
    <source>
        <dbReference type="PROSITE" id="PS50943"/>
    </source>
</evidence>
<gene>
    <name evidence="3" type="ORF">LM010_02140</name>
</gene>
<accession>A0A5P8JNB9</accession>
<dbReference type="SMART" id="SM00530">
    <property type="entry name" value="HTH_XRE"/>
    <property type="match status" value="1"/>
</dbReference>
<organism evidence="3 4">
    <name type="scientific">Lacticaseibacillus manihotivorans</name>
    <dbReference type="NCBI Taxonomy" id="88233"/>
    <lineage>
        <taxon>Bacteria</taxon>
        <taxon>Bacillati</taxon>
        <taxon>Bacillota</taxon>
        <taxon>Bacilli</taxon>
        <taxon>Lactobacillales</taxon>
        <taxon>Lactobacillaceae</taxon>
        <taxon>Lacticaseibacillus</taxon>
    </lineage>
</organism>
<dbReference type="PROSITE" id="PS50943">
    <property type="entry name" value="HTH_CROC1"/>
    <property type="match status" value="1"/>
</dbReference>
<dbReference type="PANTHER" id="PTHR46558:SF13">
    <property type="entry name" value="HTH-TYPE TRANSCRIPTIONAL REGULATOR IMMR"/>
    <property type="match status" value="1"/>
</dbReference>
<name>A0A5P8JNB9_9LACO</name>
<dbReference type="Gene3D" id="1.10.260.40">
    <property type="entry name" value="lambda repressor-like DNA-binding domains"/>
    <property type="match status" value="1"/>
</dbReference>
<dbReference type="EMBL" id="CP045068">
    <property type="protein sequence ID" value="QFQ90314.1"/>
    <property type="molecule type" value="Genomic_DNA"/>
</dbReference>
<evidence type="ECO:0000256" key="1">
    <source>
        <dbReference type="ARBA" id="ARBA00023125"/>
    </source>
</evidence>